<evidence type="ECO:0000256" key="2">
    <source>
        <dbReference type="ARBA" id="ARBA00022908"/>
    </source>
</evidence>
<keyword evidence="3 5" id="KW-0238">DNA-binding</keyword>
<reference evidence="8 9" key="1">
    <citation type="submission" date="2019-11" db="EMBL/GenBank/DDBJ databases">
        <title>FDA dAtabase for Regulatory Grade micrObial Sequences (FDA-ARGOS): Supporting development and validation of Infectious Disease Dx tests.</title>
        <authorList>
            <person name="Patel R."/>
            <person name="Rucinski S."/>
            <person name="Tallon L."/>
            <person name="Sadzewicz L."/>
            <person name="Vavikolanu K."/>
            <person name="Mehta A."/>
            <person name="Aluvathingal J."/>
            <person name="Nadendla S."/>
            <person name="Nandy P."/>
            <person name="Geyer C."/>
            <person name="Yan Y."/>
            <person name="Sichtig H."/>
        </authorList>
    </citation>
    <scope>NUCLEOTIDE SEQUENCE [LARGE SCALE GENOMIC DNA]</scope>
    <source>
        <strain evidence="8 9">FDAARGOS_557</strain>
    </source>
</reference>
<feature type="compositionally biased region" description="Low complexity" evidence="6">
    <location>
        <begin position="441"/>
        <end position="452"/>
    </location>
</feature>
<dbReference type="InterPro" id="IPR010998">
    <property type="entry name" value="Integrase_recombinase_N"/>
</dbReference>
<evidence type="ECO:0000256" key="5">
    <source>
        <dbReference type="PROSITE-ProRule" id="PRU01248"/>
    </source>
</evidence>
<dbReference type="InterPro" id="IPR050090">
    <property type="entry name" value="Tyrosine_recombinase_XerCD"/>
</dbReference>
<dbReference type="EMBL" id="CP054803">
    <property type="protein sequence ID" value="QKU22854.1"/>
    <property type="molecule type" value="Genomic_DNA"/>
</dbReference>
<dbReference type="Gene3D" id="1.10.443.10">
    <property type="entry name" value="Intergrase catalytic core"/>
    <property type="match status" value="1"/>
</dbReference>
<gene>
    <name evidence="8" type="ORF">FOB19_16525</name>
</gene>
<keyword evidence="4" id="KW-0233">DNA recombination</keyword>
<dbReference type="GO" id="GO:0015074">
    <property type="term" value="P:DNA integration"/>
    <property type="evidence" value="ECO:0007669"/>
    <property type="project" value="UniProtKB-KW"/>
</dbReference>
<dbReference type="PANTHER" id="PTHR30349">
    <property type="entry name" value="PHAGE INTEGRASE-RELATED"/>
    <property type="match status" value="1"/>
</dbReference>
<accession>A0A6N1MQK3</accession>
<dbReference type="Pfam" id="PF00589">
    <property type="entry name" value="Phage_integrase"/>
    <property type="match status" value="1"/>
</dbReference>
<dbReference type="GO" id="GO:0006310">
    <property type="term" value="P:DNA recombination"/>
    <property type="evidence" value="ECO:0007669"/>
    <property type="project" value="UniProtKB-KW"/>
</dbReference>
<dbReference type="CDD" id="cd00397">
    <property type="entry name" value="DNA_BRE_C"/>
    <property type="match status" value="1"/>
</dbReference>
<evidence type="ECO:0000256" key="6">
    <source>
        <dbReference type="SAM" id="MobiDB-lite"/>
    </source>
</evidence>
<comment type="similarity">
    <text evidence="1">Belongs to the 'phage' integrase family.</text>
</comment>
<protein>
    <submittedName>
        <fullName evidence="8">Site-specific integrase</fullName>
    </submittedName>
</protein>
<dbReference type="GO" id="GO:0003677">
    <property type="term" value="F:DNA binding"/>
    <property type="evidence" value="ECO:0007669"/>
    <property type="project" value="UniProtKB-UniRule"/>
</dbReference>
<dbReference type="AlphaFoldDB" id="A0A6N1MQK3"/>
<organism evidence="8 9">
    <name type="scientific">Acinetobacter lwoffii</name>
    <dbReference type="NCBI Taxonomy" id="28090"/>
    <lineage>
        <taxon>Bacteria</taxon>
        <taxon>Pseudomonadati</taxon>
        <taxon>Pseudomonadota</taxon>
        <taxon>Gammaproteobacteria</taxon>
        <taxon>Moraxellales</taxon>
        <taxon>Moraxellaceae</taxon>
        <taxon>Acinetobacter</taxon>
    </lineage>
</organism>
<dbReference type="InterPro" id="IPR002104">
    <property type="entry name" value="Integrase_catalytic"/>
</dbReference>
<feature type="region of interest" description="Disordered" evidence="6">
    <location>
        <begin position="440"/>
        <end position="459"/>
    </location>
</feature>
<proteinExistence type="inferred from homology"/>
<evidence type="ECO:0000313" key="8">
    <source>
        <dbReference type="EMBL" id="QKU22854.1"/>
    </source>
</evidence>
<dbReference type="InterPro" id="IPR044068">
    <property type="entry name" value="CB"/>
</dbReference>
<dbReference type="InterPro" id="IPR011010">
    <property type="entry name" value="DNA_brk_join_enz"/>
</dbReference>
<dbReference type="PROSITE" id="PS51900">
    <property type="entry name" value="CB"/>
    <property type="match status" value="1"/>
</dbReference>
<feature type="domain" description="Core-binding (CB)" evidence="7">
    <location>
        <begin position="45"/>
        <end position="138"/>
    </location>
</feature>
<evidence type="ECO:0000313" key="9">
    <source>
        <dbReference type="Proteomes" id="UP000509126"/>
    </source>
</evidence>
<dbReference type="Proteomes" id="UP000509126">
    <property type="component" value="Chromosome"/>
</dbReference>
<dbReference type="InterPro" id="IPR013762">
    <property type="entry name" value="Integrase-like_cat_sf"/>
</dbReference>
<dbReference type="RefSeq" id="WP_005102882.1">
    <property type="nucleotide sequence ID" value="NZ_CP054803.1"/>
</dbReference>
<dbReference type="Gene3D" id="1.10.150.130">
    <property type="match status" value="1"/>
</dbReference>
<evidence type="ECO:0000259" key="7">
    <source>
        <dbReference type="PROSITE" id="PS51900"/>
    </source>
</evidence>
<evidence type="ECO:0000256" key="1">
    <source>
        <dbReference type="ARBA" id="ARBA00008857"/>
    </source>
</evidence>
<keyword evidence="2" id="KW-0229">DNA integration</keyword>
<evidence type="ECO:0000256" key="3">
    <source>
        <dbReference type="ARBA" id="ARBA00023125"/>
    </source>
</evidence>
<dbReference type="PANTHER" id="PTHR30349:SF41">
    <property type="entry name" value="INTEGRASE_RECOMBINASE PROTEIN MJ0367-RELATED"/>
    <property type="match status" value="1"/>
</dbReference>
<evidence type="ECO:0000256" key="4">
    <source>
        <dbReference type="ARBA" id="ARBA00023172"/>
    </source>
</evidence>
<sequence length="459" mass="53556">MSKKVHPYDSNAVIEYIENYRYEYKDSKKEAFHCLRMPVLIKSDKTLWELANVYVQSLLIEKSRKQSTLESSATNLLDFLRFLEHSNLDMLHLPEEKYERVTYRYRDFLLQSVRQNLIKPSTANARINKVLRFYDFCISNQLFDKKYLRNKPYTEISKSIMIPTDFGLDRKIEVTSSDLAIRSTKRHVASDVIVDGGQLHPLNEQEQDLIKEYLMNTASTEFKFMCLVALYTGARIQTVCTLRVRNLLELKKNKINEFDDTYSLKIGHGTPIDSKNGTRMVLKIPKWLLDDLIKYSKSNNWKKRAKASYYGNTDQNYLFLTKYGTPYYTSLLEIEDRRKSNSLHGFKRAVGLSVRMHLNQMIKKLNTIDNCVSPFSFHDFRATFGLNIVKAMTRSQVNGDQALIYLKDRMGHKSMRTTLSYLEYSSFLSSVVNTNTKFSEELNNYNPNPNLESKGNKSE</sequence>
<name>A0A6N1MQK3_ACILW</name>
<dbReference type="SUPFAM" id="SSF56349">
    <property type="entry name" value="DNA breaking-rejoining enzymes"/>
    <property type="match status" value="1"/>
</dbReference>